<name>A0A1I1ZQE0_9SPHI</name>
<evidence type="ECO:0000313" key="2">
    <source>
        <dbReference type="Proteomes" id="UP000183129"/>
    </source>
</evidence>
<proteinExistence type="predicted"/>
<protein>
    <submittedName>
        <fullName evidence="1">Uncharacterized protein</fullName>
    </submittedName>
</protein>
<dbReference type="Proteomes" id="UP000183129">
    <property type="component" value="Unassembled WGS sequence"/>
</dbReference>
<accession>A0A1I1ZQE0</accession>
<reference evidence="1 2" key="1">
    <citation type="submission" date="2016-10" db="EMBL/GenBank/DDBJ databases">
        <authorList>
            <person name="de Groot N.N."/>
        </authorList>
    </citation>
    <scope>NUCLEOTIDE SEQUENCE [LARGE SCALE GENOMIC DNA]</scope>
    <source>
        <strain evidence="1 2">ATCC 51969</strain>
    </source>
</reference>
<organism evidence="1 2">
    <name type="scientific">Pedobacter antarcticus</name>
    <dbReference type="NCBI Taxonomy" id="34086"/>
    <lineage>
        <taxon>Bacteria</taxon>
        <taxon>Pseudomonadati</taxon>
        <taxon>Bacteroidota</taxon>
        <taxon>Sphingobacteriia</taxon>
        <taxon>Sphingobacteriales</taxon>
        <taxon>Sphingobacteriaceae</taxon>
        <taxon>Pedobacter</taxon>
    </lineage>
</organism>
<dbReference type="EMBL" id="FONS01000001">
    <property type="protein sequence ID" value="SFE34034.1"/>
    <property type="molecule type" value="Genomic_DNA"/>
</dbReference>
<sequence length="67" mass="7530">MAFGSASGRPRVKFRECSGSSRTTALYGTHKTETEPELNFFPIHYTVFSAQLFQEWTKNWLGSGPEG</sequence>
<dbReference type="AlphaFoldDB" id="A0A1I1ZQE0"/>
<gene>
    <name evidence="1" type="ORF">SAMN03003324_00139</name>
</gene>
<evidence type="ECO:0000313" key="1">
    <source>
        <dbReference type="EMBL" id="SFE34034.1"/>
    </source>
</evidence>